<comment type="subcellular location">
    <subcellularLocation>
        <location evidence="1">Cell membrane</location>
        <topology evidence="1">Multi-pass membrane protein</topology>
    </subcellularLocation>
</comment>
<keyword evidence="2" id="KW-1003">Cell membrane</keyword>
<keyword evidence="4 6" id="KW-1133">Transmembrane helix</keyword>
<keyword evidence="5 6" id="KW-0472">Membrane</keyword>
<sequence>MITILLPFCAGLSIFLVGMKVMRNGLESLAEKHLKTILLRFTKTPWRGMLCGTILTALLQSSTAVTVFTIGLVDTGLLTFTQSLGIILGTNIGTTVTTQLLALKLDDFAWPLIAIGFILILIKQRTGPIWLGLGFIFAGVKWMQSVAAPLEKEGWIDWLMSGTDYPILMGFLTGMVITALIHSSSAMVAIAMGFYASGVISLPFAIAVVIGSNVGTCATGLIAALQTKPSAKRVAIAHLVLNVGGAFLFLPLIPLLLEVVSTFSADPSIQVAHTQTIYNVVCSLMVLPVCAGFARLVEWMVPERLYD</sequence>
<evidence type="ECO:0000256" key="4">
    <source>
        <dbReference type="ARBA" id="ARBA00022989"/>
    </source>
</evidence>
<dbReference type="PANTHER" id="PTHR10010">
    <property type="entry name" value="SOLUTE CARRIER FAMILY 34 SODIUM PHOSPHATE , MEMBER 2-RELATED"/>
    <property type="match status" value="1"/>
</dbReference>
<feature type="transmembrane region" description="Helical" evidence="6">
    <location>
        <begin position="202"/>
        <end position="224"/>
    </location>
</feature>
<dbReference type="RefSeq" id="WP_160800964.1">
    <property type="nucleotide sequence ID" value="NZ_WUUL01000004.1"/>
</dbReference>
<evidence type="ECO:0000256" key="5">
    <source>
        <dbReference type="ARBA" id="ARBA00023136"/>
    </source>
</evidence>
<name>A0A6I4VUY2_9BACL</name>
<evidence type="ECO:0000256" key="3">
    <source>
        <dbReference type="ARBA" id="ARBA00022692"/>
    </source>
</evidence>
<evidence type="ECO:0000256" key="2">
    <source>
        <dbReference type="ARBA" id="ARBA00022475"/>
    </source>
</evidence>
<evidence type="ECO:0000256" key="6">
    <source>
        <dbReference type="SAM" id="Phobius"/>
    </source>
</evidence>
<reference evidence="7 8" key="1">
    <citation type="submission" date="2019-12" db="EMBL/GenBank/DDBJ databases">
        <title>Whole-genome analyses of novel actinobacteria.</title>
        <authorList>
            <person name="Sahin N."/>
            <person name="Saygin H."/>
        </authorList>
    </citation>
    <scope>NUCLEOTIDE SEQUENCE [LARGE SCALE GENOMIC DNA]</scope>
    <source>
        <strain evidence="7 8">KC615</strain>
    </source>
</reference>
<comment type="caution">
    <text evidence="7">The sequence shown here is derived from an EMBL/GenBank/DDBJ whole genome shotgun (WGS) entry which is preliminary data.</text>
</comment>
<dbReference type="EMBL" id="WUUL01000004">
    <property type="protein sequence ID" value="MXQ53606.1"/>
    <property type="molecule type" value="Genomic_DNA"/>
</dbReference>
<feature type="transmembrane region" description="Helical" evidence="6">
    <location>
        <begin position="167"/>
        <end position="196"/>
    </location>
</feature>
<keyword evidence="8" id="KW-1185">Reference proteome</keyword>
<dbReference type="InterPro" id="IPR004633">
    <property type="entry name" value="NaPi_cotrn-rel/YqeW-like"/>
</dbReference>
<dbReference type="Proteomes" id="UP000430692">
    <property type="component" value="Unassembled WGS sequence"/>
</dbReference>
<dbReference type="AlphaFoldDB" id="A0A6I4VUY2"/>
<evidence type="ECO:0000313" key="7">
    <source>
        <dbReference type="EMBL" id="MXQ53606.1"/>
    </source>
</evidence>
<feature type="transmembrane region" description="Helical" evidence="6">
    <location>
        <begin position="47"/>
        <end position="72"/>
    </location>
</feature>
<dbReference type="NCBIfam" id="TIGR00704">
    <property type="entry name" value="NaPi_cotrn_rel"/>
    <property type="match status" value="1"/>
</dbReference>
<keyword evidence="3 6" id="KW-0812">Transmembrane</keyword>
<proteinExistence type="predicted"/>
<accession>A0A6I4VUY2</accession>
<feature type="transmembrane region" description="Helical" evidence="6">
    <location>
        <begin position="277"/>
        <end position="297"/>
    </location>
</feature>
<dbReference type="Pfam" id="PF02690">
    <property type="entry name" value="Na_Pi_cotrans"/>
    <property type="match status" value="2"/>
</dbReference>
<feature type="transmembrane region" description="Helical" evidence="6">
    <location>
        <begin position="236"/>
        <end position="257"/>
    </location>
</feature>
<organism evidence="7 8">
    <name type="scientific">Shimazuella alba</name>
    <dbReference type="NCBI Taxonomy" id="2690964"/>
    <lineage>
        <taxon>Bacteria</taxon>
        <taxon>Bacillati</taxon>
        <taxon>Bacillota</taxon>
        <taxon>Bacilli</taxon>
        <taxon>Bacillales</taxon>
        <taxon>Thermoactinomycetaceae</taxon>
        <taxon>Shimazuella</taxon>
    </lineage>
</organism>
<feature type="transmembrane region" description="Helical" evidence="6">
    <location>
        <begin position="108"/>
        <end position="124"/>
    </location>
</feature>
<protein>
    <submittedName>
        <fullName evidence="7">Na/Pi cotransporter family protein</fullName>
    </submittedName>
</protein>
<dbReference type="NCBIfam" id="NF037997">
    <property type="entry name" value="Na_Pi_symport"/>
    <property type="match status" value="1"/>
</dbReference>
<gene>
    <name evidence="7" type="ORF">GSM42_07660</name>
</gene>
<dbReference type="PANTHER" id="PTHR10010:SF46">
    <property type="entry name" value="SODIUM-DEPENDENT PHOSPHATE TRANSPORT PROTEIN 2B"/>
    <property type="match status" value="1"/>
</dbReference>
<dbReference type="InterPro" id="IPR003841">
    <property type="entry name" value="Na/Pi_transpt"/>
</dbReference>
<dbReference type="GO" id="GO:0005436">
    <property type="term" value="F:sodium:phosphate symporter activity"/>
    <property type="evidence" value="ECO:0007669"/>
    <property type="project" value="InterPro"/>
</dbReference>
<evidence type="ECO:0000256" key="1">
    <source>
        <dbReference type="ARBA" id="ARBA00004651"/>
    </source>
</evidence>
<dbReference type="GO" id="GO:0044341">
    <property type="term" value="P:sodium-dependent phosphate transport"/>
    <property type="evidence" value="ECO:0007669"/>
    <property type="project" value="InterPro"/>
</dbReference>
<evidence type="ECO:0000313" key="8">
    <source>
        <dbReference type="Proteomes" id="UP000430692"/>
    </source>
</evidence>
<dbReference type="GO" id="GO:0005886">
    <property type="term" value="C:plasma membrane"/>
    <property type="evidence" value="ECO:0007669"/>
    <property type="project" value="UniProtKB-SubCell"/>
</dbReference>